<dbReference type="AlphaFoldDB" id="A0A9D1I6N6"/>
<reference evidence="2" key="1">
    <citation type="submission" date="2020-10" db="EMBL/GenBank/DDBJ databases">
        <authorList>
            <person name="Gilroy R."/>
        </authorList>
    </citation>
    <scope>NUCLEOTIDE SEQUENCE</scope>
    <source>
        <strain evidence="2">11300</strain>
    </source>
</reference>
<feature type="domain" description="RNA polymerase sigma-70 region 4" evidence="1">
    <location>
        <begin position="90"/>
        <end position="138"/>
    </location>
</feature>
<dbReference type="GO" id="GO:0003700">
    <property type="term" value="F:DNA-binding transcription factor activity"/>
    <property type="evidence" value="ECO:0007669"/>
    <property type="project" value="InterPro"/>
</dbReference>
<protein>
    <submittedName>
        <fullName evidence="2">Sigma-70 family RNA polymerase sigma factor</fullName>
    </submittedName>
</protein>
<name>A0A9D1I6N6_9FIRM</name>
<dbReference type="EMBL" id="DVMO01000107">
    <property type="protein sequence ID" value="HIU28188.1"/>
    <property type="molecule type" value="Genomic_DNA"/>
</dbReference>
<dbReference type="Pfam" id="PF04545">
    <property type="entry name" value="Sigma70_r4"/>
    <property type="match status" value="1"/>
</dbReference>
<dbReference type="GO" id="GO:0006352">
    <property type="term" value="P:DNA-templated transcription initiation"/>
    <property type="evidence" value="ECO:0007669"/>
    <property type="project" value="InterPro"/>
</dbReference>
<dbReference type="Gene3D" id="1.10.10.10">
    <property type="entry name" value="Winged helix-like DNA-binding domain superfamily/Winged helix DNA-binding domain"/>
    <property type="match status" value="1"/>
</dbReference>
<accession>A0A9D1I6N6</accession>
<dbReference type="SUPFAM" id="SSF88659">
    <property type="entry name" value="Sigma3 and sigma4 domains of RNA polymerase sigma factors"/>
    <property type="match status" value="1"/>
</dbReference>
<dbReference type="InterPro" id="IPR013324">
    <property type="entry name" value="RNA_pol_sigma_r3/r4-like"/>
</dbReference>
<evidence type="ECO:0000313" key="2">
    <source>
        <dbReference type="EMBL" id="HIU28188.1"/>
    </source>
</evidence>
<comment type="caution">
    <text evidence="2">The sequence shown here is derived from an EMBL/GenBank/DDBJ whole genome shotgun (WGS) entry which is preliminary data.</text>
</comment>
<proteinExistence type="predicted"/>
<organism evidence="2 3">
    <name type="scientific">Candidatus Fimisoma avicola</name>
    <dbReference type="NCBI Taxonomy" id="2840826"/>
    <lineage>
        <taxon>Bacteria</taxon>
        <taxon>Bacillati</taxon>
        <taxon>Bacillota</taxon>
        <taxon>Clostridia</taxon>
        <taxon>Eubacteriales</taxon>
        <taxon>Candidatus Fimisoma</taxon>
    </lineage>
</organism>
<dbReference type="InterPro" id="IPR036388">
    <property type="entry name" value="WH-like_DNA-bd_sf"/>
</dbReference>
<dbReference type="InterPro" id="IPR007630">
    <property type="entry name" value="RNA_pol_sigma70_r4"/>
</dbReference>
<evidence type="ECO:0000313" key="3">
    <source>
        <dbReference type="Proteomes" id="UP000824091"/>
    </source>
</evidence>
<dbReference type="Proteomes" id="UP000824091">
    <property type="component" value="Unassembled WGS sequence"/>
</dbReference>
<reference evidence="2" key="2">
    <citation type="journal article" date="2021" name="PeerJ">
        <title>Extensive microbial diversity within the chicken gut microbiome revealed by metagenomics and culture.</title>
        <authorList>
            <person name="Gilroy R."/>
            <person name="Ravi A."/>
            <person name="Getino M."/>
            <person name="Pursley I."/>
            <person name="Horton D.L."/>
            <person name="Alikhan N.F."/>
            <person name="Baker D."/>
            <person name="Gharbi K."/>
            <person name="Hall N."/>
            <person name="Watson M."/>
            <person name="Adriaenssens E.M."/>
            <person name="Foster-Nyarko E."/>
            <person name="Jarju S."/>
            <person name="Secka A."/>
            <person name="Antonio M."/>
            <person name="Oren A."/>
            <person name="Chaudhuri R.R."/>
            <person name="La Ragione R."/>
            <person name="Hildebrand F."/>
            <person name="Pallen M.J."/>
        </authorList>
    </citation>
    <scope>NUCLEOTIDE SEQUENCE</scope>
    <source>
        <strain evidence="2">11300</strain>
    </source>
</reference>
<sequence>MNCTKEYKEHIEYTFHAFCKIVIHHAAITAARTAGRKQKHEISLEYLAEEKHYPFATEDEYFKAPEQYEEYPVSFCGDTVIFYNGLLAKALSRLPRQEQEMIYLSFFQRVPQHEIGRRYQCSRSAAGYHIRKSLRQLQTEMGEAAHEE</sequence>
<gene>
    <name evidence="2" type="ORF">IAD16_07415</name>
</gene>
<evidence type="ECO:0000259" key="1">
    <source>
        <dbReference type="Pfam" id="PF04545"/>
    </source>
</evidence>